<dbReference type="Pfam" id="PF18306">
    <property type="entry name" value="LDcluster4"/>
    <property type="match status" value="1"/>
</dbReference>
<dbReference type="InterPro" id="IPR052341">
    <property type="entry name" value="LOG_family_nucleotidases"/>
</dbReference>
<dbReference type="Gene3D" id="3.40.50.450">
    <property type="match status" value="1"/>
</dbReference>
<gene>
    <name evidence="1" type="ORF">E8A74_15195</name>
</gene>
<protein>
    <submittedName>
        <fullName evidence="1">Acyl-CoA synthetase</fullName>
    </submittedName>
</protein>
<dbReference type="SUPFAM" id="SSF102405">
    <property type="entry name" value="MCP/YpsA-like"/>
    <property type="match status" value="1"/>
</dbReference>
<dbReference type="RefSeq" id="WP_136929721.1">
    <property type="nucleotide sequence ID" value="NZ_SSMQ01000013.1"/>
</dbReference>
<keyword evidence="2" id="KW-1185">Reference proteome</keyword>
<dbReference type="PANTHER" id="PTHR43393">
    <property type="entry name" value="CYTOKININ RIBOSIDE 5'-MONOPHOSPHATE PHOSPHORIBOHYDROLASE"/>
    <property type="match status" value="1"/>
</dbReference>
<organism evidence="1 2">
    <name type="scientific">Polyangium fumosum</name>
    <dbReference type="NCBI Taxonomy" id="889272"/>
    <lineage>
        <taxon>Bacteria</taxon>
        <taxon>Pseudomonadati</taxon>
        <taxon>Myxococcota</taxon>
        <taxon>Polyangia</taxon>
        <taxon>Polyangiales</taxon>
        <taxon>Polyangiaceae</taxon>
        <taxon>Polyangium</taxon>
    </lineage>
</organism>
<sequence length="184" mass="18935">MPRPLLAIIGDGTALPGSPAYEAAFEAGRAAVEVGFRVLTGGLGGVMEAACRGARASARYRDGDTVGLLPGHDPRAANAYVDIAIPTGLGHLRNALVAHADAIVAVGGGAGTLSEIAMAWIHDRIVVALEIAGWSGELAGLRIDDRERFPDTPDDYVIPATSGTDAIRQVVATLAERASRQTTG</sequence>
<dbReference type="AlphaFoldDB" id="A0A4U1JD60"/>
<evidence type="ECO:0000313" key="1">
    <source>
        <dbReference type="EMBL" id="TKD08625.1"/>
    </source>
</evidence>
<evidence type="ECO:0000313" key="2">
    <source>
        <dbReference type="Proteomes" id="UP000309215"/>
    </source>
</evidence>
<reference evidence="1 2" key="1">
    <citation type="submission" date="2019-04" db="EMBL/GenBank/DDBJ databases">
        <authorList>
            <person name="Li Y."/>
            <person name="Wang J."/>
        </authorList>
    </citation>
    <scope>NUCLEOTIDE SEQUENCE [LARGE SCALE GENOMIC DNA]</scope>
    <source>
        <strain evidence="1 2">DSM 14668</strain>
    </source>
</reference>
<dbReference type="GO" id="GO:0005829">
    <property type="term" value="C:cytosol"/>
    <property type="evidence" value="ECO:0007669"/>
    <property type="project" value="TreeGrafter"/>
</dbReference>
<dbReference type="Proteomes" id="UP000309215">
    <property type="component" value="Unassembled WGS sequence"/>
</dbReference>
<dbReference type="OrthoDB" id="9794039at2"/>
<accession>A0A4U1JD60</accession>
<comment type="caution">
    <text evidence="1">The sequence shown here is derived from an EMBL/GenBank/DDBJ whole genome shotgun (WGS) entry which is preliminary data.</text>
</comment>
<dbReference type="EMBL" id="SSMQ01000013">
    <property type="protein sequence ID" value="TKD08625.1"/>
    <property type="molecule type" value="Genomic_DNA"/>
</dbReference>
<proteinExistence type="predicted"/>
<dbReference type="InterPro" id="IPR041164">
    <property type="entry name" value="LDcluster4"/>
</dbReference>
<name>A0A4U1JD60_9BACT</name>
<dbReference type="PANTHER" id="PTHR43393:SF3">
    <property type="entry name" value="LYSINE DECARBOXYLASE-LIKE PROTEIN"/>
    <property type="match status" value="1"/>
</dbReference>